<dbReference type="Proteomes" id="UP001295740">
    <property type="component" value="Unassembled WGS sequence"/>
</dbReference>
<keyword evidence="3" id="KW-1185">Reference proteome</keyword>
<dbReference type="AlphaFoldDB" id="A0AAI8YI64"/>
<gene>
    <name evidence="2" type="ORF">KHLLAP_LOCUS5990</name>
</gene>
<comment type="caution">
    <text evidence="2">The sequence shown here is derived from an EMBL/GenBank/DDBJ whole genome shotgun (WGS) entry which is preliminary data.</text>
</comment>
<feature type="compositionally biased region" description="Basic residues" evidence="1">
    <location>
        <begin position="156"/>
        <end position="167"/>
    </location>
</feature>
<dbReference type="EMBL" id="CAUWAG010000007">
    <property type="protein sequence ID" value="CAJ2505522.1"/>
    <property type="molecule type" value="Genomic_DNA"/>
</dbReference>
<accession>A0AAI8YI64</accession>
<reference evidence="2" key="1">
    <citation type="submission" date="2023-10" db="EMBL/GenBank/DDBJ databases">
        <authorList>
            <person name="Hackl T."/>
        </authorList>
    </citation>
    <scope>NUCLEOTIDE SEQUENCE</scope>
</reference>
<feature type="region of interest" description="Disordered" evidence="1">
    <location>
        <begin position="130"/>
        <end position="179"/>
    </location>
</feature>
<organism evidence="2 3">
    <name type="scientific">Anthostomella pinea</name>
    <dbReference type="NCBI Taxonomy" id="933095"/>
    <lineage>
        <taxon>Eukaryota</taxon>
        <taxon>Fungi</taxon>
        <taxon>Dikarya</taxon>
        <taxon>Ascomycota</taxon>
        <taxon>Pezizomycotina</taxon>
        <taxon>Sordariomycetes</taxon>
        <taxon>Xylariomycetidae</taxon>
        <taxon>Xylariales</taxon>
        <taxon>Xylariaceae</taxon>
        <taxon>Anthostomella</taxon>
    </lineage>
</organism>
<protein>
    <submittedName>
        <fullName evidence="2">Uu.00g129160.m01.CDS01</fullName>
    </submittedName>
</protein>
<evidence type="ECO:0000256" key="1">
    <source>
        <dbReference type="SAM" id="MobiDB-lite"/>
    </source>
</evidence>
<proteinExistence type="predicted"/>
<sequence>MKKENKNLTLLWVTCKNHFMGRIPPDDDQQCADRFNSDIYTSALDHMATVCEKPERLDKASNHAQNLIGEGKTALDPRGTPRCRATGEREISYLQAASFSSSTDTRPEMAINQMQGYPIGNSRVRLSWGGVGTPYRPAPPPPRRWTGRSSSSGQVKKGKGKKRKRKGLMIPFSIMEREG</sequence>
<evidence type="ECO:0000313" key="3">
    <source>
        <dbReference type="Proteomes" id="UP001295740"/>
    </source>
</evidence>
<name>A0AAI8YI64_9PEZI</name>
<evidence type="ECO:0000313" key="2">
    <source>
        <dbReference type="EMBL" id="CAJ2505522.1"/>
    </source>
</evidence>